<accession>A0A7J6WLU9</accession>
<feature type="compositionally biased region" description="Polar residues" evidence="1">
    <location>
        <begin position="1"/>
        <end position="18"/>
    </location>
</feature>
<name>A0A7J6WLU9_THATH</name>
<sequence length="132" mass="14650">MNNIATTSMGKETGTSKQLGEEENVEKIKELVVNGGGNEMEKDTPVIAITESDGSVVRCTLAHLVENSYNVLEEVPISLAKNNFALLEDENLEKEKDTDFIEDTSEDEVDSQSSRTSRLSVQTRAYYACFQH</sequence>
<keyword evidence="3" id="KW-1185">Reference proteome</keyword>
<evidence type="ECO:0000256" key="1">
    <source>
        <dbReference type="SAM" id="MobiDB-lite"/>
    </source>
</evidence>
<feature type="region of interest" description="Disordered" evidence="1">
    <location>
        <begin position="96"/>
        <end position="116"/>
    </location>
</feature>
<dbReference type="Proteomes" id="UP000554482">
    <property type="component" value="Unassembled WGS sequence"/>
</dbReference>
<feature type="compositionally biased region" description="Acidic residues" evidence="1">
    <location>
        <begin position="100"/>
        <end position="110"/>
    </location>
</feature>
<reference evidence="2 3" key="1">
    <citation type="submission" date="2020-06" db="EMBL/GenBank/DDBJ databases">
        <title>Transcriptomic and genomic resources for Thalictrum thalictroides and T. hernandezii: Facilitating candidate gene discovery in an emerging model plant lineage.</title>
        <authorList>
            <person name="Arias T."/>
            <person name="Riano-Pachon D.M."/>
            <person name="Di Stilio V.S."/>
        </authorList>
    </citation>
    <scope>NUCLEOTIDE SEQUENCE [LARGE SCALE GENOMIC DNA]</scope>
    <source>
        <strain evidence="3">cv. WT478/WT964</strain>
        <tissue evidence="2">Leaves</tissue>
    </source>
</reference>
<evidence type="ECO:0000313" key="2">
    <source>
        <dbReference type="EMBL" id="KAF5197092.1"/>
    </source>
</evidence>
<organism evidence="2 3">
    <name type="scientific">Thalictrum thalictroides</name>
    <name type="common">Rue-anemone</name>
    <name type="synonym">Anemone thalictroides</name>
    <dbReference type="NCBI Taxonomy" id="46969"/>
    <lineage>
        <taxon>Eukaryota</taxon>
        <taxon>Viridiplantae</taxon>
        <taxon>Streptophyta</taxon>
        <taxon>Embryophyta</taxon>
        <taxon>Tracheophyta</taxon>
        <taxon>Spermatophyta</taxon>
        <taxon>Magnoliopsida</taxon>
        <taxon>Ranunculales</taxon>
        <taxon>Ranunculaceae</taxon>
        <taxon>Thalictroideae</taxon>
        <taxon>Thalictrum</taxon>
    </lineage>
</organism>
<feature type="region of interest" description="Disordered" evidence="1">
    <location>
        <begin position="1"/>
        <end position="24"/>
    </location>
</feature>
<gene>
    <name evidence="2" type="ORF">FRX31_013321</name>
</gene>
<proteinExistence type="predicted"/>
<protein>
    <submittedName>
        <fullName evidence="2">Uncharacterized protein</fullName>
    </submittedName>
</protein>
<dbReference type="AlphaFoldDB" id="A0A7J6WLU9"/>
<evidence type="ECO:0000313" key="3">
    <source>
        <dbReference type="Proteomes" id="UP000554482"/>
    </source>
</evidence>
<comment type="caution">
    <text evidence="2">The sequence shown here is derived from an EMBL/GenBank/DDBJ whole genome shotgun (WGS) entry which is preliminary data.</text>
</comment>
<dbReference type="EMBL" id="JABWDY010015109">
    <property type="protein sequence ID" value="KAF5197092.1"/>
    <property type="molecule type" value="Genomic_DNA"/>
</dbReference>